<sequence length="314" mass="36149">MAPLADDAPSAHNIDLIAQEVLDMAHRTGSGHRNVLHNAMQHFLVSYRKPRQAESSLTCLLSTVRPFRFLDLLAELRATIYKLVLVEEGTAMIDGECDHHLRRSGKQPELTRVNRQTRSEALDIFYGLNDFEAHIQRCDFSFLIGYMNAIGQENCKRMQRLELHLKDRWTCGERLKDLVRWAVTTHFDIRHFTSTVCINVCAWYKEHDSHYNTAPNAVNPIDGYMVETKTMLWKAFDLADDLRLARETSEMYVRTAFQQWLEGNEYGCDCVIHNLRRYSLGGFCTSPRTRLCTLGILSNAACQKARRVVEVSFS</sequence>
<organism evidence="1 2">
    <name type="scientific">Dothistroma septosporum (strain NZE10 / CBS 128990)</name>
    <name type="common">Red band needle blight fungus</name>
    <name type="synonym">Mycosphaerella pini</name>
    <dbReference type="NCBI Taxonomy" id="675120"/>
    <lineage>
        <taxon>Eukaryota</taxon>
        <taxon>Fungi</taxon>
        <taxon>Dikarya</taxon>
        <taxon>Ascomycota</taxon>
        <taxon>Pezizomycotina</taxon>
        <taxon>Dothideomycetes</taxon>
        <taxon>Dothideomycetidae</taxon>
        <taxon>Mycosphaerellales</taxon>
        <taxon>Mycosphaerellaceae</taxon>
        <taxon>Dothistroma</taxon>
    </lineage>
</organism>
<protein>
    <submittedName>
        <fullName evidence="1">Uncharacterized protein</fullName>
    </submittedName>
</protein>
<gene>
    <name evidence="1" type="ORF">DOTSEDRAFT_34458</name>
</gene>
<evidence type="ECO:0000313" key="1">
    <source>
        <dbReference type="EMBL" id="EME43896.1"/>
    </source>
</evidence>
<evidence type="ECO:0000313" key="2">
    <source>
        <dbReference type="Proteomes" id="UP000016933"/>
    </source>
</evidence>
<dbReference type="PANTHER" id="PTHR42085">
    <property type="entry name" value="F-BOX DOMAIN-CONTAINING PROTEIN"/>
    <property type="match status" value="1"/>
</dbReference>
<keyword evidence="2" id="KW-1185">Reference proteome</keyword>
<proteinExistence type="predicted"/>
<dbReference type="AlphaFoldDB" id="N1PKM0"/>
<dbReference type="InterPro" id="IPR038883">
    <property type="entry name" value="AN11006-like"/>
</dbReference>
<reference evidence="1 2" key="2">
    <citation type="journal article" date="2012" name="PLoS Pathog.">
        <title>Diverse lifestyles and strategies of plant pathogenesis encoded in the genomes of eighteen Dothideomycetes fungi.</title>
        <authorList>
            <person name="Ohm R.A."/>
            <person name="Feau N."/>
            <person name="Henrissat B."/>
            <person name="Schoch C.L."/>
            <person name="Horwitz B.A."/>
            <person name="Barry K.W."/>
            <person name="Condon B.J."/>
            <person name="Copeland A.C."/>
            <person name="Dhillon B."/>
            <person name="Glaser F."/>
            <person name="Hesse C.N."/>
            <person name="Kosti I."/>
            <person name="LaButti K."/>
            <person name="Lindquist E.A."/>
            <person name="Lucas S."/>
            <person name="Salamov A.A."/>
            <person name="Bradshaw R.E."/>
            <person name="Ciuffetti L."/>
            <person name="Hamelin R.C."/>
            <person name="Kema G.H.J."/>
            <person name="Lawrence C."/>
            <person name="Scott J.A."/>
            <person name="Spatafora J.W."/>
            <person name="Turgeon B.G."/>
            <person name="de Wit P.J.G.M."/>
            <person name="Zhong S."/>
            <person name="Goodwin S.B."/>
            <person name="Grigoriev I.V."/>
        </authorList>
    </citation>
    <scope>NUCLEOTIDE SEQUENCE [LARGE SCALE GENOMIC DNA]</scope>
    <source>
        <strain evidence="2">NZE10 / CBS 128990</strain>
    </source>
</reference>
<dbReference type="EMBL" id="KB446539">
    <property type="protein sequence ID" value="EME43896.1"/>
    <property type="molecule type" value="Genomic_DNA"/>
</dbReference>
<name>N1PKM0_DOTSN</name>
<reference evidence="2" key="1">
    <citation type="journal article" date="2012" name="PLoS Genet.">
        <title>The genomes of the fungal plant pathogens Cladosporium fulvum and Dothistroma septosporum reveal adaptation to different hosts and lifestyles but also signatures of common ancestry.</title>
        <authorList>
            <person name="de Wit P.J.G.M."/>
            <person name="van der Burgt A."/>
            <person name="Oekmen B."/>
            <person name="Stergiopoulos I."/>
            <person name="Abd-Elsalam K.A."/>
            <person name="Aerts A.L."/>
            <person name="Bahkali A.H."/>
            <person name="Beenen H.G."/>
            <person name="Chettri P."/>
            <person name="Cox M.P."/>
            <person name="Datema E."/>
            <person name="de Vries R.P."/>
            <person name="Dhillon B."/>
            <person name="Ganley A.R."/>
            <person name="Griffiths S.A."/>
            <person name="Guo Y."/>
            <person name="Hamelin R.C."/>
            <person name="Henrissat B."/>
            <person name="Kabir M.S."/>
            <person name="Jashni M.K."/>
            <person name="Kema G."/>
            <person name="Klaubauf S."/>
            <person name="Lapidus A."/>
            <person name="Levasseur A."/>
            <person name="Lindquist E."/>
            <person name="Mehrabi R."/>
            <person name="Ohm R.A."/>
            <person name="Owen T.J."/>
            <person name="Salamov A."/>
            <person name="Schwelm A."/>
            <person name="Schijlen E."/>
            <person name="Sun H."/>
            <person name="van den Burg H.A."/>
            <person name="van Ham R.C.H.J."/>
            <person name="Zhang S."/>
            <person name="Goodwin S.B."/>
            <person name="Grigoriev I.V."/>
            <person name="Collemare J."/>
            <person name="Bradshaw R.E."/>
        </authorList>
    </citation>
    <scope>NUCLEOTIDE SEQUENCE [LARGE SCALE GENOMIC DNA]</scope>
    <source>
        <strain evidence="2">NZE10 / CBS 128990</strain>
    </source>
</reference>
<dbReference type="PANTHER" id="PTHR42085:SF2">
    <property type="entry name" value="F-BOX DOMAIN-CONTAINING PROTEIN"/>
    <property type="match status" value="1"/>
</dbReference>
<dbReference type="OrthoDB" id="3650679at2759"/>
<accession>N1PKM0</accession>
<dbReference type="HOGENOM" id="CLU_885737_0_0_1"/>
<dbReference type="Proteomes" id="UP000016933">
    <property type="component" value="Unassembled WGS sequence"/>
</dbReference>